<evidence type="ECO:0000313" key="3">
    <source>
        <dbReference type="EMBL" id="VBB25825.1"/>
    </source>
</evidence>
<evidence type="ECO:0000313" key="4">
    <source>
        <dbReference type="Proteomes" id="UP000276991"/>
    </source>
</evidence>
<dbReference type="Proteomes" id="UP000276991">
    <property type="component" value="Unassembled WGS sequence"/>
</dbReference>
<dbReference type="AlphaFoldDB" id="A0A498S2Z1"/>
<proteinExistence type="predicted"/>
<feature type="region of interest" description="Disordered" evidence="1">
    <location>
        <begin position="58"/>
        <end position="116"/>
    </location>
</feature>
<keyword evidence="2" id="KW-1133">Transmembrane helix</keyword>
<evidence type="ECO:0000256" key="2">
    <source>
        <dbReference type="SAM" id="Phobius"/>
    </source>
</evidence>
<keyword evidence="4" id="KW-1185">Reference proteome</keyword>
<gene>
    <name evidence="3" type="ORF">NAV_LOCUS655</name>
</gene>
<protein>
    <submittedName>
        <fullName evidence="3">Uncharacterized protein</fullName>
    </submittedName>
</protein>
<organism evidence="3 4">
    <name type="scientific">Acanthocheilonema viteae</name>
    <name type="common">Filarial nematode worm</name>
    <name type="synonym">Dipetalonema viteae</name>
    <dbReference type="NCBI Taxonomy" id="6277"/>
    <lineage>
        <taxon>Eukaryota</taxon>
        <taxon>Metazoa</taxon>
        <taxon>Ecdysozoa</taxon>
        <taxon>Nematoda</taxon>
        <taxon>Chromadorea</taxon>
        <taxon>Rhabditida</taxon>
        <taxon>Spirurina</taxon>
        <taxon>Spiruromorpha</taxon>
        <taxon>Filarioidea</taxon>
        <taxon>Onchocercidae</taxon>
        <taxon>Acanthocheilonema</taxon>
    </lineage>
</organism>
<dbReference type="EMBL" id="UPTC01000044">
    <property type="protein sequence ID" value="VBB25825.1"/>
    <property type="molecule type" value="Genomic_DNA"/>
</dbReference>
<reference evidence="3 4" key="1">
    <citation type="submission" date="2018-08" db="EMBL/GenBank/DDBJ databases">
        <authorList>
            <person name="Laetsch R D."/>
            <person name="Stevens L."/>
            <person name="Kumar S."/>
            <person name="Blaxter L. M."/>
        </authorList>
    </citation>
    <scope>NUCLEOTIDE SEQUENCE [LARGE SCALE GENOMIC DNA]</scope>
</reference>
<accession>A0A498S2Z1</accession>
<keyword evidence="2" id="KW-0472">Membrane</keyword>
<evidence type="ECO:0000256" key="1">
    <source>
        <dbReference type="SAM" id="MobiDB-lite"/>
    </source>
</evidence>
<feature type="transmembrane region" description="Helical" evidence="2">
    <location>
        <begin position="121"/>
        <end position="142"/>
    </location>
</feature>
<keyword evidence="2" id="KW-0812">Transmembrane</keyword>
<dbReference type="OrthoDB" id="10629463at2759"/>
<sequence length="258" mass="28986">MTNWPNSLSSLLPLKTVILAENAQHFYVSMWAVGGGGQKNLSVVDVKEVENNMRATAHHHHKIVASSSPSPPSDIDGPSGRGNDSYKKQVAEVPPTRRPIRRRLAQPKKDEGKSGRRKSRIYSVAWSFGWLIWSSVVLVIVVGTENTCQTAVVCWGWTVGDCPYNNQTHYHRSVGFPSSWLKTYRRPSGSLENEGKKKETKHCSYWCCTKMRGKRATKPGFWVPFIWCRTSPAAAPLCNSRQRTAPHPQPFLSYHVPS</sequence>
<name>A0A498S2Z1_ACAVI</name>